<protein>
    <submittedName>
        <fullName evidence="1">Uncharacterized protein</fullName>
    </submittedName>
</protein>
<reference evidence="1" key="2">
    <citation type="journal article" date="2015" name="Data Brief">
        <title>Shoot transcriptome of the giant reed, Arundo donax.</title>
        <authorList>
            <person name="Barrero R.A."/>
            <person name="Guerrero F.D."/>
            <person name="Moolhuijzen P."/>
            <person name="Goolsby J.A."/>
            <person name="Tidwell J."/>
            <person name="Bellgard S.E."/>
            <person name="Bellgard M.I."/>
        </authorList>
    </citation>
    <scope>NUCLEOTIDE SEQUENCE</scope>
    <source>
        <tissue evidence="1">Shoot tissue taken approximately 20 cm above the soil surface</tissue>
    </source>
</reference>
<name>A0A0A9FY24_ARUDO</name>
<sequence>MFCFLANPSVYIGLMITSSLSYYDTDEHLLKRNCIEITE</sequence>
<reference evidence="1" key="1">
    <citation type="submission" date="2014-09" db="EMBL/GenBank/DDBJ databases">
        <authorList>
            <person name="Magalhaes I.L.F."/>
            <person name="Oliveira U."/>
            <person name="Santos F.R."/>
            <person name="Vidigal T.H.D.A."/>
            <person name="Brescovit A.D."/>
            <person name="Santos A.J."/>
        </authorList>
    </citation>
    <scope>NUCLEOTIDE SEQUENCE</scope>
    <source>
        <tissue evidence="1">Shoot tissue taken approximately 20 cm above the soil surface</tissue>
    </source>
</reference>
<evidence type="ECO:0000313" key="1">
    <source>
        <dbReference type="EMBL" id="JAE16089.1"/>
    </source>
</evidence>
<dbReference type="AlphaFoldDB" id="A0A0A9FY24"/>
<accession>A0A0A9FY24</accession>
<organism evidence="1">
    <name type="scientific">Arundo donax</name>
    <name type="common">Giant reed</name>
    <name type="synonym">Donax arundinaceus</name>
    <dbReference type="NCBI Taxonomy" id="35708"/>
    <lineage>
        <taxon>Eukaryota</taxon>
        <taxon>Viridiplantae</taxon>
        <taxon>Streptophyta</taxon>
        <taxon>Embryophyta</taxon>
        <taxon>Tracheophyta</taxon>
        <taxon>Spermatophyta</taxon>
        <taxon>Magnoliopsida</taxon>
        <taxon>Liliopsida</taxon>
        <taxon>Poales</taxon>
        <taxon>Poaceae</taxon>
        <taxon>PACMAD clade</taxon>
        <taxon>Arundinoideae</taxon>
        <taxon>Arundineae</taxon>
        <taxon>Arundo</taxon>
    </lineage>
</organism>
<proteinExistence type="predicted"/>
<dbReference type="EMBL" id="GBRH01181807">
    <property type="protein sequence ID" value="JAE16089.1"/>
    <property type="molecule type" value="Transcribed_RNA"/>
</dbReference>